<dbReference type="InterPro" id="IPR032466">
    <property type="entry name" value="Metal_Hydrolase"/>
</dbReference>
<dbReference type="PANTHER" id="PTHR21240">
    <property type="entry name" value="2-AMINO-3-CARBOXYLMUCONATE-6-SEMIALDEHYDE DECARBOXYLASE"/>
    <property type="match status" value="1"/>
</dbReference>
<dbReference type="AlphaFoldDB" id="A0AAD6CUK3"/>
<organism evidence="5 6">
    <name type="scientific">Penicillium frequentans</name>
    <dbReference type="NCBI Taxonomy" id="3151616"/>
    <lineage>
        <taxon>Eukaryota</taxon>
        <taxon>Fungi</taxon>
        <taxon>Dikarya</taxon>
        <taxon>Ascomycota</taxon>
        <taxon>Pezizomycotina</taxon>
        <taxon>Eurotiomycetes</taxon>
        <taxon>Eurotiomycetidae</taxon>
        <taxon>Eurotiales</taxon>
        <taxon>Aspergillaceae</taxon>
        <taxon>Penicillium</taxon>
    </lineage>
</organism>
<dbReference type="GO" id="GO:0016787">
    <property type="term" value="F:hydrolase activity"/>
    <property type="evidence" value="ECO:0007669"/>
    <property type="project" value="UniProtKB-KW"/>
</dbReference>
<keyword evidence="1 3" id="KW-0210">Decarboxylase</keyword>
<evidence type="ECO:0000256" key="1">
    <source>
        <dbReference type="ARBA" id="ARBA00022793"/>
    </source>
</evidence>
<comment type="similarity">
    <text evidence="3">Belongs to the metallo-dependent hydrolases superfamily.</text>
</comment>
<evidence type="ECO:0000256" key="3">
    <source>
        <dbReference type="RuleBase" id="RU366045"/>
    </source>
</evidence>
<dbReference type="Proteomes" id="UP001220324">
    <property type="component" value="Unassembled WGS sequence"/>
</dbReference>
<reference evidence="5 6" key="1">
    <citation type="journal article" date="2023" name="IMA Fungus">
        <title>Comparative genomic study of the Penicillium genus elucidates a diverse pangenome and 15 lateral gene transfer events.</title>
        <authorList>
            <person name="Petersen C."/>
            <person name="Sorensen T."/>
            <person name="Nielsen M.R."/>
            <person name="Sondergaard T.E."/>
            <person name="Sorensen J.L."/>
            <person name="Fitzpatrick D.A."/>
            <person name="Frisvad J.C."/>
            <person name="Nielsen K.L."/>
        </authorList>
    </citation>
    <scope>NUCLEOTIDE SEQUENCE [LARGE SCALE GENOMIC DNA]</scope>
    <source>
        <strain evidence="5 6">IBT 35679</strain>
    </source>
</reference>
<feature type="domain" description="Amidohydrolase-related" evidence="4">
    <location>
        <begin position="64"/>
        <end position="311"/>
    </location>
</feature>
<protein>
    <submittedName>
        <fullName evidence="5">Metal-dependent hydrolase</fullName>
    </submittedName>
</protein>
<dbReference type="SUPFAM" id="SSF51556">
    <property type="entry name" value="Metallo-dependent hydrolases"/>
    <property type="match status" value="1"/>
</dbReference>
<dbReference type="InterPro" id="IPR032465">
    <property type="entry name" value="ACMSD"/>
</dbReference>
<keyword evidence="2 3" id="KW-0456">Lyase</keyword>
<evidence type="ECO:0000313" key="5">
    <source>
        <dbReference type="EMBL" id="KAJ5538222.1"/>
    </source>
</evidence>
<comment type="caution">
    <text evidence="5">The sequence shown here is derived from an EMBL/GenBank/DDBJ whole genome shotgun (WGS) entry which is preliminary data.</text>
</comment>
<dbReference type="EMBL" id="JAQIZZ010000006">
    <property type="protein sequence ID" value="KAJ5538222.1"/>
    <property type="molecule type" value="Genomic_DNA"/>
</dbReference>
<dbReference type="PANTHER" id="PTHR21240:SF30">
    <property type="entry name" value="AMIDOHYDROLASE-RELATED DOMAIN-CONTAINING PROTEIN-RELATED"/>
    <property type="match status" value="1"/>
</dbReference>
<evidence type="ECO:0000256" key="2">
    <source>
        <dbReference type="ARBA" id="ARBA00023239"/>
    </source>
</evidence>
<dbReference type="Gene3D" id="3.20.20.140">
    <property type="entry name" value="Metal-dependent hydrolases"/>
    <property type="match status" value="1"/>
</dbReference>
<sequence length="315" mass="35357">MIPLIALEEHYVSSAVTQAQKVNRYASFPPHIPAKLKEVHDKRIEDLDNGKISLQVISHGPGIRPATLCAAANDELASAISVNPTRLAGFAMLPMNEPLDAAKELDRCAKELHFVGALVDNHVNGDFYDDDRFWPVFQQAEELNLPIYIHPSFPADKEHYEGNYSDKIALALSAFGWGWHSETALSILKLFASGFFDRFPKIKILIGHMGEMIPFQFERIISTAASWGLKRGFREVWKENIWITTSGLFALPPLVCLLQTTDISHVLYSVDYPFSSNERGLAFVEEVQKSGLMSEDDFEKFAYRNAEDLLGVKAN</sequence>
<dbReference type="InterPro" id="IPR006680">
    <property type="entry name" value="Amidohydro-rel"/>
</dbReference>
<accession>A0AAD6CUK3</accession>
<evidence type="ECO:0000259" key="4">
    <source>
        <dbReference type="Pfam" id="PF04909"/>
    </source>
</evidence>
<name>A0AAD6CUK3_9EURO</name>
<keyword evidence="5" id="KW-0378">Hydrolase</keyword>
<dbReference type="GO" id="GO:0005829">
    <property type="term" value="C:cytosol"/>
    <property type="evidence" value="ECO:0007669"/>
    <property type="project" value="TreeGrafter"/>
</dbReference>
<dbReference type="GO" id="GO:0016831">
    <property type="term" value="F:carboxy-lyase activity"/>
    <property type="evidence" value="ECO:0007669"/>
    <property type="project" value="UniProtKB-KW"/>
</dbReference>
<gene>
    <name evidence="5" type="ORF">N7494_007701</name>
</gene>
<dbReference type="GO" id="GO:0019748">
    <property type="term" value="P:secondary metabolic process"/>
    <property type="evidence" value="ECO:0007669"/>
    <property type="project" value="TreeGrafter"/>
</dbReference>
<evidence type="ECO:0000313" key="6">
    <source>
        <dbReference type="Proteomes" id="UP001220324"/>
    </source>
</evidence>
<dbReference type="Pfam" id="PF04909">
    <property type="entry name" value="Amidohydro_2"/>
    <property type="match status" value="1"/>
</dbReference>
<keyword evidence="6" id="KW-1185">Reference proteome</keyword>
<proteinExistence type="inferred from homology"/>